<gene>
    <name evidence="1" type="ORF">CSB45_10215</name>
</gene>
<accession>A0A2G6E4B9</accession>
<sequence>MKNERRRSNHVMRLWTRQKVAVLEILDRDGVYRVKKSYIQEKFEDCADLVLPVYRWYARKVQEILPGPEGAEYPIWLSMSHDYMLQPTQDTVILELEVEARHVMTMDTEKWGYIVNYWYLPQDEEDAERHAAELKKYNIHDESSIYTSPFYPQLKAKIVKSWDRLFDDRIQLSPHQQAT</sequence>
<dbReference type="EMBL" id="PDPS01000032">
    <property type="protein sequence ID" value="PID56601.1"/>
    <property type="molecule type" value="Genomic_DNA"/>
</dbReference>
<evidence type="ECO:0000313" key="2">
    <source>
        <dbReference type="Proteomes" id="UP000229740"/>
    </source>
</evidence>
<reference evidence="1 2" key="1">
    <citation type="submission" date="2017-10" db="EMBL/GenBank/DDBJ databases">
        <title>Novel microbial diversity and functional potential in the marine mammal oral microbiome.</title>
        <authorList>
            <person name="Dudek N.K."/>
            <person name="Sun C.L."/>
            <person name="Burstein D."/>
            <person name="Kantor R.S."/>
            <person name="Aliaga Goltsman D.S."/>
            <person name="Bik E.M."/>
            <person name="Thomas B.C."/>
            <person name="Banfield J.F."/>
            <person name="Relman D.A."/>
        </authorList>
    </citation>
    <scope>NUCLEOTIDE SEQUENCE [LARGE SCALE GENOMIC DNA]</scope>
    <source>
        <strain evidence="1">DOLZORAL124_49_17</strain>
    </source>
</reference>
<protein>
    <recommendedName>
        <fullName evidence="3">DUF3841 domain-containing protein</fullName>
    </recommendedName>
</protein>
<dbReference type="AlphaFoldDB" id="A0A2G6E4B9"/>
<organism evidence="1 2">
    <name type="scientific">candidate division KSB3 bacterium</name>
    <dbReference type="NCBI Taxonomy" id="2044937"/>
    <lineage>
        <taxon>Bacteria</taxon>
        <taxon>candidate division KSB3</taxon>
    </lineage>
</organism>
<dbReference type="Proteomes" id="UP000229740">
    <property type="component" value="Unassembled WGS sequence"/>
</dbReference>
<comment type="caution">
    <text evidence="1">The sequence shown here is derived from an EMBL/GenBank/DDBJ whole genome shotgun (WGS) entry which is preliminary data.</text>
</comment>
<dbReference type="InterPro" id="IPR024211">
    <property type="entry name" value="DUF3841"/>
</dbReference>
<dbReference type="Pfam" id="PF12952">
    <property type="entry name" value="DUF3841"/>
    <property type="match status" value="1"/>
</dbReference>
<name>A0A2G6E4B9_9BACT</name>
<feature type="non-terminal residue" evidence="1">
    <location>
        <position position="179"/>
    </location>
</feature>
<evidence type="ECO:0008006" key="3">
    <source>
        <dbReference type="Google" id="ProtNLM"/>
    </source>
</evidence>
<evidence type="ECO:0000313" key="1">
    <source>
        <dbReference type="EMBL" id="PID56601.1"/>
    </source>
</evidence>
<proteinExistence type="predicted"/>